<dbReference type="GO" id="GO:0005524">
    <property type="term" value="F:ATP binding"/>
    <property type="evidence" value="ECO:0007669"/>
    <property type="project" value="UniProtKB-KW"/>
</dbReference>
<dbReference type="InterPro" id="IPR003833">
    <property type="entry name" value="CT_C_D"/>
</dbReference>
<dbReference type="Gene3D" id="2.40.100.10">
    <property type="entry name" value="Cyclophilin-like"/>
    <property type="match status" value="1"/>
</dbReference>
<comment type="caution">
    <text evidence="5">The sequence shown here is derived from an EMBL/GenBank/DDBJ whole genome shotgun (WGS) entry which is preliminary data.</text>
</comment>
<dbReference type="SUPFAM" id="SSF160467">
    <property type="entry name" value="PH0987 N-terminal domain-like"/>
    <property type="match status" value="1"/>
</dbReference>
<feature type="domain" description="Carboxyltransferase" evidence="4">
    <location>
        <begin position="31"/>
        <end position="236"/>
    </location>
</feature>
<evidence type="ECO:0000313" key="5">
    <source>
        <dbReference type="EMBL" id="MQM29440.1"/>
    </source>
</evidence>
<dbReference type="AlphaFoldDB" id="A0A6A7RQL8"/>
<dbReference type="GO" id="GO:0016787">
    <property type="term" value="F:hydrolase activity"/>
    <property type="evidence" value="ECO:0007669"/>
    <property type="project" value="UniProtKB-KW"/>
</dbReference>
<name>A0A6A7RQL8_9PROT</name>
<evidence type="ECO:0000259" key="4">
    <source>
        <dbReference type="SMART" id="SM00796"/>
    </source>
</evidence>
<keyword evidence="2 5" id="KW-0378">Hydrolase</keyword>
<dbReference type="EMBL" id="PDHS01000046">
    <property type="protein sequence ID" value="MQM29440.1"/>
    <property type="molecule type" value="Genomic_DNA"/>
</dbReference>
<proteinExistence type="predicted"/>
<keyword evidence="3" id="KW-0067">ATP-binding</keyword>
<evidence type="ECO:0000256" key="3">
    <source>
        <dbReference type="ARBA" id="ARBA00022840"/>
    </source>
</evidence>
<dbReference type="SUPFAM" id="SSF50891">
    <property type="entry name" value="Cyclophilin-like"/>
    <property type="match status" value="1"/>
</dbReference>
<protein>
    <submittedName>
        <fullName evidence="5">Allophanate hydrolase</fullName>
    </submittedName>
</protein>
<sequence length="276" mass="29817">MRHCDLLLSGHRAMAAESNVTKVTSRLSERMRVADAGDQAFTLVLGDRIAPEVVDTVTALDRQITAWHQAGGLSGLIETVPTFCSLTVIYDPLQTSRQQLLAELEQLPPADTLRSSAASRLWRLPVCYEGDCGPDLEATAASLGISVEMLIDQHRQSEYRVYMLGFLPGFPFMGDLPPALQLPRRTEPRLRVAPGSVAIAGALTAIYPSESPGGWHLLGQCAVPLFDPARPQPSLLQPGDRVGFTAVNAPEHKRLQQAAEARALDLAAFSEAEVAS</sequence>
<reference evidence="5 6" key="1">
    <citation type="submission" date="2017-09" db="EMBL/GenBank/DDBJ databases">
        <title>Metagenomic Analysis Reveals Denitrifying Candidatus Accumulibacter and Flanking Population as a Source of N2O.</title>
        <authorList>
            <person name="Gao H."/>
            <person name="Mao Y."/>
            <person name="Zhao X."/>
            <person name="Liu W.-T."/>
            <person name="Zhang T."/>
            <person name="Wells G."/>
        </authorList>
    </citation>
    <scope>NUCLEOTIDE SEQUENCE [LARGE SCALE GENOMIC DNA]</scope>
    <source>
        <strain evidence="5">CANDO_2_IC</strain>
    </source>
</reference>
<dbReference type="NCBIfam" id="TIGR00370">
    <property type="entry name" value="5-oxoprolinase subunit PxpB"/>
    <property type="match status" value="1"/>
</dbReference>
<dbReference type="InterPro" id="IPR010016">
    <property type="entry name" value="PxpB"/>
</dbReference>
<evidence type="ECO:0000313" key="6">
    <source>
        <dbReference type="Proteomes" id="UP000342300"/>
    </source>
</evidence>
<keyword evidence="1" id="KW-0547">Nucleotide-binding</keyword>
<dbReference type="Proteomes" id="UP000342300">
    <property type="component" value="Unassembled WGS sequence"/>
</dbReference>
<dbReference type="PANTHER" id="PTHR34698">
    <property type="entry name" value="5-OXOPROLINASE SUBUNIT B"/>
    <property type="match status" value="1"/>
</dbReference>
<dbReference type="InterPro" id="IPR029000">
    <property type="entry name" value="Cyclophilin-like_dom_sf"/>
</dbReference>
<gene>
    <name evidence="5" type="ORF">CRU78_02355</name>
</gene>
<evidence type="ECO:0000256" key="2">
    <source>
        <dbReference type="ARBA" id="ARBA00022801"/>
    </source>
</evidence>
<dbReference type="PANTHER" id="PTHR34698:SF2">
    <property type="entry name" value="5-OXOPROLINASE SUBUNIT B"/>
    <property type="match status" value="1"/>
</dbReference>
<evidence type="ECO:0000256" key="1">
    <source>
        <dbReference type="ARBA" id="ARBA00022741"/>
    </source>
</evidence>
<dbReference type="Pfam" id="PF02682">
    <property type="entry name" value="CT_C_D"/>
    <property type="match status" value="1"/>
</dbReference>
<dbReference type="Gene3D" id="3.30.1360.40">
    <property type="match status" value="1"/>
</dbReference>
<dbReference type="SMART" id="SM00796">
    <property type="entry name" value="AHS1"/>
    <property type="match status" value="1"/>
</dbReference>
<organism evidence="5 6">
    <name type="scientific">Candidatus Accumulibacter phosphatis</name>
    <dbReference type="NCBI Taxonomy" id="327160"/>
    <lineage>
        <taxon>Bacteria</taxon>
        <taxon>Pseudomonadati</taxon>
        <taxon>Pseudomonadota</taxon>
        <taxon>Betaproteobacteria</taxon>
        <taxon>Candidatus Accumulibacter</taxon>
    </lineage>
</organism>
<accession>A0A6A7RQL8</accession>